<dbReference type="EMBL" id="KV441494">
    <property type="protein sequence ID" value="OAG15276.1"/>
    <property type="molecule type" value="Genomic_DNA"/>
</dbReference>
<accession>A0A177D6V2</accession>
<evidence type="ECO:0000313" key="3">
    <source>
        <dbReference type="EMBL" id="OAG15276.1"/>
    </source>
</evidence>
<evidence type="ECO:0000256" key="1">
    <source>
        <dbReference type="SAM" id="MobiDB-lite"/>
    </source>
</evidence>
<feature type="region of interest" description="Disordered" evidence="1">
    <location>
        <begin position="1"/>
        <end position="27"/>
    </location>
</feature>
<proteinExistence type="predicted"/>
<dbReference type="AlphaFoldDB" id="A0A177D6V2"/>
<organism evidence="3 4">
    <name type="scientific">Alternaria alternata</name>
    <name type="common">Alternaria rot fungus</name>
    <name type="synonym">Torula alternata</name>
    <dbReference type="NCBI Taxonomy" id="5599"/>
    <lineage>
        <taxon>Eukaryota</taxon>
        <taxon>Fungi</taxon>
        <taxon>Dikarya</taxon>
        <taxon>Ascomycota</taxon>
        <taxon>Pezizomycotina</taxon>
        <taxon>Dothideomycetes</taxon>
        <taxon>Pleosporomycetidae</taxon>
        <taxon>Pleosporales</taxon>
        <taxon>Pleosporineae</taxon>
        <taxon>Pleosporaceae</taxon>
        <taxon>Alternaria</taxon>
        <taxon>Alternaria sect. Alternaria</taxon>
        <taxon>Alternaria alternata complex</taxon>
    </lineage>
</organism>
<dbReference type="InterPro" id="IPR022137">
    <property type="entry name" value="Znf_prot_DUF3669"/>
</dbReference>
<dbReference type="Pfam" id="PF12417">
    <property type="entry name" value="DUF3669"/>
    <property type="match status" value="1"/>
</dbReference>
<gene>
    <name evidence="3" type="ORF">CC77DRAFT_1066170</name>
</gene>
<dbReference type="GeneID" id="29114472"/>
<sequence>MSQKHPSVKEIPFPGAPVSKLSSRREGPFHKASRTRLYVLDFGKASLRSFERPEDAIQQLITAVTCNDPYFPYPTVTSEGCRQLWDVFRATYLHSAHTVSKNLRQRYGKCARTWPIWFINQWEKKAEELSQWEDGDLIGFGG</sequence>
<protein>
    <recommendedName>
        <fullName evidence="2">DUF3669 domain-containing protein</fullName>
    </recommendedName>
</protein>
<name>A0A177D6V2_ALTAL</name>
<keyword evidence="4" id="KW-1185">Reference proteome</keyword>
<evidence type="ECO:0000313" key="4">
    <source>
        <dbReference type="Proteomes" id="UP000077248"/>
    </source>
</evidence>
<dbReference type="Proteomes" id="UP000077248">
    <property type="component" value="Unassembled WGS sequence"/>
</dbReference>
<reference evidence="3 4" key="1">
    <citation type="submission" date="2016-05" db="EMBL/GenBank/DDBJ databases">
        <title>Comparative analysis of secretome profiles of manganese(II)-oxidizing ascomycete fungi.</title>
        <authorList>
            <consortium name="DOE Joint Genome Institute"/>
            <person name="Zeiner C.A."/>
            <person name="Purvine S.O."/>
            <person name="Zink E.M."/>
            <person name="Wu S."/>
            <person name="Pasa-Tolic L."/>
            <person name="Chaput D.L."/>
            <person name="Haridas S."/>
            <person name="Grigoriev I.V."/>
            <person name="Santelli C.M."/>
            <person name="Hansel C.M."/>
        </authorList>
    </citation>
    <scope>NUCLEOTIDE SEQUENCE [LARGE SCALE GENOMIC DNA]</scope>
    <source>
        <strain evidence="3 4">SRC1lrK2f</strain>
    </source>
</reference>
<dbReference type="RefSeq" id="XP_018380697.1">
    <property type="nucleotide sequence ID" value="XM_018528878.1"/>
</dbReference>
<dbReference type="VEuPathDB" id="FungiDB:CC77DRAFT_1066170"/>
<evidence type="ECO:0000259" key="2">
    <source>
        <dbReference type="Pfam" id="PF12417"/>
    </source>
</evidence>
<dbReference type="KEGG" id="aalt:CC77DRAFT_1066170"/>
<dbReference type="STRING" id="5599.A0A177D6V2"/>
<feature type="domain" description="DUF3669" evidence="2">
    <location>
        <begin position="37"/>
        <end position="101"/>
    </location>
</feature>